<dbReference type="HOGENOM" id="CLU_1058678_0_0_1"/>
<accession>E9G9J0</accession>
<dbReference type="Proteomes" id="UP000000305">
    <property type="component" value="Unassembled WGS sequence"/>
</dbReference>
<reference evidence="1 2" key="1">
    <citation type="journal article" date="2011" name="Science">
        <title>The ecoresponsive genome of Daphnia pulex.</title>
        <authorList>
            <person name="Colbourne J.K."/>
            <person name="Pfrender M.E."/>
            <person name="Gilbert D."/>
            <person name="Thomas W.K."/>
            <person name="Tucker A."/>
            <person name="Oakley T.H."/>
            <person name="Tokishita S."/>
            <person name="Aerts A."/>
            <person name="Arnold G.J."/>
            <person name="Basu M.K."/>
            <person name="Bauer D.J."/>
            <person name="Caceres C.E."/>
            <person name="Carmel L."/>
            <person name="Casola C."/>
            <person name="Choi J.H."/>
            <person name="Detter J.C."/>
            <person name="Dong Q."/>
            <person name="Dusheyko S."/>
            <person name="Eads B.D."/>
            <person name="Frohlich T."/>
            <person name="Geiler-Samerotte K.A."/>
            <person name="Gerlach D."/>
            <person name="Hatcher P."/>
            <person name="Jogdeo S."/>
            <person name="Krijgsveld J."/>
            <person name="Kriventseva E.V."/>
            <person name="Kultz D."/>
            <person name="Laforsch C."/>
            <person name="Lindquist E."/>
            <person name="Lopez J."/>
            <person name="Manak J.R."/>
            <person name="Muller J."/>
            <person name="Pangilinan J."/>
            <person name="Patwardhan R.P."/>
            <person name="Pitluck S."/>
            <person name="Pritham E.J."/>
            <person name="Rechtsteiner A."/>
            <person name="Rho M."/>
            <person name="Rogozin I.B."/>
            <person name="Sakarya O."/>
            <person name="Salamov A."/>
            <person name="Schaack S."/>
            <person name="Shapiro H."/>
            <person name="Shiga Y."/>
            <person name="Skalitzky C."/>
            <person name="Smith Z."/>
            <person name="Souvorov A."/>
            <person name="Sung W."/>
            <person name="Tang Z."/>
            <person name="Tsuchiya D."/>
            <person name="Tu H."/>
            <person name="Vos H."/>
            <person name="Wang M."/>
            <person name="Wolf Y.I."/>
            <person name="Yamagata H."/>
            <person name="Yamada T."/>
            <person name="Ye Y."/>
            <person name="Shaw J.R."/>
            <person name="Andrews J."/>
            <person name="Crease T.J."/>
            <person name="Tang H."/>
            <person name="Lucas S.M."/>
            <person name="Robertson H.M."/>
            <person name="Bork P."/>
            <person name="Koonin E.V."/>
            <person name="Zdobnov E.M."/>
            <person name="Grigoriev I.V."/>
            <person name="Lynch M."/>
            <person name="Boore J.L."/>
        </authorList>
    </citation>
    <scope>NUCLEOTIDE SEQUENCE [LARGE SCALE GENOMIC DNA]</scope>
</reference>
<dbReference type="KEGG" id="dpx:DAPPUDRAFT_100144"/>
<name>E9G9J0_DAPPU</name>
<dbReference type="AlphaFoldDB" id="E9G9J0"/>
<dbReference type="InParanoid" id="E9G9J0"/>
<sequence>MVLSGFSSIVLVQYWHPPLIRLLQPSCWCLNNLIFRIIQTSLLLRDYSRRPRKWGHERQAIPGRNYVVEEKENQSPKTNHKCSECNRRGFVQSRLTRCKGLVEQLQQLHQLQRPAICVKIDSWDTGKKDNFIIGCPNLATSLTVFSIIRQQFALSATGKSNNKRTHLAGVGDIDKTYLLEEWESSRGHLLPALLCIRHHVYPDFVQKLGDFCYRSSKEFGSSVDKTMAGVFVLFPMLHPQFQPVVPSMTDHVDIWTTAANDGC</sequence>
<organism evidence="1 2">
    <name type="scientific">Daphnia pulex</name>
    <name type="common">Water flea</name>
    <dbReference type="NCBI Taxonomy" id="6669"/>
    <lineage>
        <taxon>Eukaryota</taxon>
        <taxon>Metazoa</taxon>
        <taxon>Ecdysozoa</taxon>
        <taxon>Arthropoda</taxon>
        <taxon>Crustacea</taxon>
        <taxon>Branchiopoda</taxon>
        <taxon>Diplostraca</taxon>
        <taxon>Cladocera</taxon>
        <taxon>Anomopoda</taxon>
        <taxon>Daphniidae</taxon>
        <taxon>Daphnia</taxon>
    </lineage>
</organism>
<evidence type="ECO:0000313" key="2">
    <source>
        <dbReference type="Proteomes" id="UP000000305"/>
    </source>
</evidence>
<evidence type="ECO:0000313" key="1">
    <source>
        <dbReference type="EMBL" id="EFX83872.1"/>
    </source>
</evidence>
<protein>
    <submittedName>
        <fullName evidence="1">Uncharacterized protein</fullName>
    </submittedName>
</protein>
<keyword evidence="2" id="KW-1185">Reference proteome</keyword>
<proteinExistence type="predicted"/>
<dbReference type="EMBL" id="GL732536">
    <property type="protein sequence ID" value="EFX83872.1"/>
    <property type="molecule type" value="Genomic_DNA"/>
</dbReference>
<gene>
    <name evidence="1" type="ORF">DAPPUDRAFT_100144</name>
</gene>